<comment type="subunit">
    <text evidence="3">Dimerizes in the presence of ATP but not ADP; ATP-binding is required for double-stranded (ds)DNA-binding. Interacts with DnaA.</text>
</comment>
<dbReference type="Gene3D" id="3.40.50.300">
    <property type="entry name" value="P-loop containing nucleotide triphosphate hydrolases"/>
    <property type="match status" value="1"/>
</dbReference>
<dbReference type="Pfam" id="PF13614">
    <property type="entry name" value="AAA_31"/>
    <property type="match status" value="1"/>
</dbReference>
<dbReference type="SUPFAM" id="SSF52540">
    <property type="entry name" value="P-loop containing nucleoside triphosphate hydrolases"/>
    <property type="match status" value="1"/>
</dbReference>
<reference evidence="6 7" key="1">
    <citation type="submission" date="2011-08" db="EMBL/GenBank/DDBJ databases">
        <title>The Genome Sequence of Clostridium citroniae WAL-17108.</title>
        <authorList>
            <consortium name="The Broad Institute Genome Sequencing Platform"/>
            <person name="Earl A."/>
            <person name="Ward D."/>
            <person name="Feldgarden M."/>
            <person name="Gevers D."/>
            <person name="Finegold S.M."/>
            <person name="Summanen P.H."/>
            <person name="Molitoris D.R."/>
            <person name="Vaisanen M.L."/>
            <person name="Daigneault M."/>
            <person name="Allen-Vercoe E."/>
            <person name="Young S.K."/>
            <person name="Zeng Q."/>
            <person name="Gargeya S."/>
            <person name="Fitzgerald M."/>
            <person name="Haas B."/>
            <person name="Abouelleil A."/>
            <person name="Alvarado L."/>
            <person name="Arachchi H.M."/>
            <person name="Berlin A."/>
            <person name="Brown A."/>
            <person name="Chapman S.B."/>
            <person name="Chen Z."/>
            <person name="Dunbar C."/>
            <person name="Freedman E."/>
            <person name="Gearin G."/>
            <person name="Gellesch M."/>
            <person name="Goldberg J."/>
            <person name="Griggs A."/>
            <person name="Gujja S."/>
            <person name="Heiman D."/>
            <person name="Howarth C."/>
            <person name="Larson L."/>
            <person name="Lui A."/>
            <person name="MacDonald P.J.P."/>
            <person name="Montmayeur A."/>
            <person name="Murphy C."/>
            <person name="Neiman D."/>
            <person name="Pearson M."/>
            <person name="Priest M."/>
            <person name="Roberts A."/>
            <person name="Saif S."/>
            <person name="Shea T."/>
            <person name="Shenoy N."/>
            <person name="Sisk P."/>
            <person name="Stolte C."/>
            <person name="Sykes S."/>
            <person name="Wortman J."/>
            <person name="Nusbaum C."/>
            <person name="Birren B."/>
        </authorList>
    </citation>
    <scope>NUCLEOTIDE SEQUENCE [LARGE SCALE GENOMIC DNA]</scope>
    <source>
        <strain evidence="6 7">WAL-17108</strain>
    </source>
</reference>
<dbReference type="AlphaFoldDB" id="G5HCK4"/>
<comment type="catalytic activity">
    <reaction evidence="2">
        <text>ATP + H2O = ADP + phosphate + H(+)</text>
        <dbReference type="Rhea" id="RHEA:13065"/>
        <dbReference type="ChEBI" id="CHEBI:15377"/>
        <dbReference type="ChEBI" id="CHEBI:15378"/>
        <dbReference type="ChEBI" id="CHEBI:30616"/>
        <dbReference type="ChEBI" id="CHEBI:43474"/>
        <dbReference type="ChEBI" id="CHEBI:456216"/>
    </reaction>
</comment>
<dbReference type="CDD" id="cd02042">
    <property type="entry name" value="ParAB_family"/>
    <property type="match status" value="1"/>
</dbReference>
<accession>G5HCK4</accession>
<comment type="similarity">
    <text evidence="1">Belongs to the ParA family.</text>
</comment>
<evidence type="ECO:0000256" key="2">
    <source>
        <dbReference type="ARBA" id="ARBA00049360"/>
    </source>
</evidence>
<dbReference type="PATRIC" id="fig|742733.3.peg.325"/>
<dbReference type="EMBL" id="ADLJ01000002">
    <property type="protein sequence ID" value="EHF01084.1"/>
    <property type="molecule type" value="Genomic_DNA"/>
</dbReference>
<dbReference type="PANTHER" id="PTHR13696:SF99">
    <property type="entry name" value="COBYRINIC ACID AC-DIAMIDE SYNTHASE"/>
    <property type="match status" value="1"/>
</dbReference>
<sequence>MCRVITIASQKGGVGKSTTCVNLGIGLAKEGKRVLLIDADAQGNMSACLGVAEPDELEVTLVNLMEKVVNDEPWEPSEGIHHHDEGVDFLPANIELAGLETTLVNVMSRETIMRQYVNEMRRSYDYILIDTMPSLGMMTINALVAADSVLIPVEAAYLSVKGLQQLIKTIGRVRRQLNQGLQIEGILLTKVDRRTNFAKDISEKLRGAYGEKIHIFENCIPLSIKAAETSAEGKSIFLHAPRGIVAEGYKALTREVLSYEQPKCG</sequence>
<proteinExistence type="inferred from homology"/>
<dbReference type="InterPro" id="IPR050678">
    <property type="entry name" value="DNA_Partitioning_ATPase"/>
</dbReference>
<feature type="domain" description="AAA" evidence="5">
    <location>
        <begin position="3"/>
        <end position="183"/>
    </location>
</feature>
<organism evidence="6 7">
    <name type="scientific">[Clostridium] citroniae WAL-17108</name>
    <dbReference type="NCBI Taxonomy" id="742733"/>
    <lineage>
        <taxon>Bacteria</taxon>
        <taxon>Bacillati</taxon>
        <taxon>Bacillota</taxon>
        <taxon>Clostridia</taxon>
        <taxon>Lachnospirales</taxon>
        <taxon>Lachnospiraceae</taxon>
        <taxon>Enterocloster</taxon>
    </lineage>
</organism>
<dbReference type="FunFam" id="3.40.50.300:FF:000285">
    <property type="entry name" value="Sporulation initiation inhibitor Soj"/>
    <property type="match status" value="1"/>
</dbReference>
<dbReference type="eggNOG" id="COG1192">
    <property type="taxonomic scope" value="Bacteria"/>
</dbReference>
<comment type="caution">
    <text evidence="6">The sequence shown here is derived from an EMBL/GenBank/DDBJ whole genome shotgun (WGS) entry which is preliminary data.</text>
</comment>
<dbReference type="InterPro" id="IPR027417">
    <property type="entry name" value="P-loop_NTPase"/>
</dbReference>
<name>G5HCK4_9FIRM</name>
<evidence type="ECO:0000256" key="3">
    <source>
        <dbReference type="ARBA" id="ARBA00062323"/>
    </source>
</evidence>
<dbReference type="HOGENOM" id="CLU_037612_1_4_9"/>
<dbReference type="InterPro" id="IPR025669">
    <property type="entry name" value="AAA_dom"/>
</dbReference>
<protein>
    <recommendedName>
        <fullName evidence="4">Sporulation initiation inhibitor protein Soj</fullName>
    </recommendedName>
</protein>
<gene>
    <name evidence="6" type="ORF">HMPREF9469_00316</name>
</gene>
<evidence type="ECO:0000256" key="1">
    <source>
        <dbReference type="ARBA" id="ARBA00006976"/>
    </source>
</evidence>
<evidence type="ECO:0000313" key="7">
    <source>
        <dbReference type="Proteomes" id="UP000003763"/>
    </source>
</evidence>
<evidence type="ECO:0000259" key="5">
    <source>
        <dbReference type="Pfam" id="PF13614"/>
    </source>
</evidence>
<dbReference type="RefSeq" id="WP_007858465.1">
    <property type="nucleotide sequence ID" value="NZ_JH376420.1"/>
</dbReference>
<evidence type="ECO:0000256" key="4">
    <source>
        <dbReference type="ARBA" id="ARBA00071824"/>
    </source>
</evidence>
<dbReference type="PANTHER" id="PTHR13696">
    <property type="entry name" value="P-LOOP CONTAINING NUCLEOSIDE TRIPHOSPHATE HYDROLASE"/>
    <property type="match status" value="1"/>
</dbReference>
<dbReference type="PIRSF" id="PIRSF009320">
    <property type="entry name" value="Nuc_binding_HP_1000"/>
    <property type="match status" value="1"/>
</dbReference>
<evidence type="ECO:0000313" key="6">
    <source>
        <dbReference type="EMBL" id="EHF01084.1"/>
    </source>
</evidence>
<dbReference type="Proteomes" id="UP000003763">
    <property type="component" value="Unassembled WGS sequence"/>
</dbReference>